<accession>A0A8H6NC62</accession>
<dbReference type="Gene3D" id="3.30.40.10">
    <property type="entry name" value="Zinc/RING finger domain, C3HC4 (zinc finger)"/>
    <property type="match status" value="1"/>
</dbReference>
<gene>
    <name evidence="3" type="ORF">CMUS01_09094</name>
</gene>
<dbReference type="Proteomes" id="UP000639643">
    <property type="component" value="Unassembled WGS sequence"/>
</dbReference>
<dbReference type="InterPro" id="IPR013083">
    <property type="entry name" value="Znf_RING/FYVE/PHD"/>
</dbReference>
<reference evidence="3" key="1">
    <citation type="journal article" date="2020" name="Phytopathology">
        <title>Genome Sequence Resources of Colletotrichum truncatum, C. plurivorum, C. musicola, and C. sojae: Four Species Pathogenic to Soybean (Glycine max).</title>
        <authorList>
            <person name="Rogerio F."/>
            <person name="Boufleur T.R."/>
            <person name="Ciampi-Guillardi M."/>
            <person name="Sukno S.A."/>
            <person name="Thon M.R."/>
            <person name="Massola Junior N.S."/>
            <person name="Baroncelli R."/>
        </authorList>
    </citation>
    <scope>NUCLEOTIDE SEQUENCE</scope>
    <source>
        <strain evidence="3">LFN0074</strain>
    </source>
</reference>
<dbReference type="PROSITE" id="PS50089">
    <property type="entry name" value="ZF_RING_2"/>
    <property type="match status" value="1"/>
</dbReference>
<keyword evidence="4" id="KW-1185">Reference proteome</keyword>
<feature type="domain" description="RING-type" evidence="2">
    <location>
        <begin position="99"/>
        <end position="140"/>
    </location>
</feature>
<dbReference type="SUPFAM" id="SSF57850">
    <property type="entry name" value="RING/U-box"/>
    <property type="match status" value="1"/>
</dbReference>
<keyword evidence="1" id="KW-0863">Zinc-finger</keyword>
<keyword evidence="1" id="KW-0479">Metal-binding</keyword>
<dbReference type="EMBL" id="WIGM01000375">
    <property type="protein sequence ID" value="KAF6827210.1"/>
    <property type="molecule type" value="Genomic_DNA"/>
</dbReference>
<organism evidence="3 4">
    <name type="scientific">Colletotrichum musicola</name>
    <dbReference type="NCBI Taxonomy" id="2175873"/>
    <lineage>
        <taxon>Eukaryota</taxon>
        <taxon>Fungi</taxon>
        <taxon>Dikarya</taxon>
        <taxon>Ascomycota</taxon>
        <taxon>Pezizomycotina</taxon>
        <taxon>Sordariomycetes</taxon>
        <taxon>Hypocreomycetidae</taxon>
        <taxon>Glomerellales</taxon>
        <taxon>Glomerellaceae</taxon>
        <taxon>Colletotrichum</taxon>
        <taxon>Colletotrichum orchidearum species complex</taxon>
    </lineage>
</organism>
<dbReference type="GO" id="GO:0008270">
    <property type="term" value="F:zinc ion binding"/>
    <property type="evidence" value="ECO:0007669"/>
    <property type="project" value="UniProtKB-KW"/>
</dbReference>
<keyword evidence="1" id="KW-0862">Zinc</keyword>
<evidence type="ECO:0000313" key="3">
    <source>
        <dbReference type="EMBL" id="KAF6827210.1"/>
    </source>
</evidence>
<protein>
    <submittedName>
        <fullName evidence="3">Swi snf family dna-dependent atpase</fullName>
    </submittedName>
</protein>
<evidence type="ECO:0000259" key="2">
    <source>
        <dbReference type="PROSITE" id="PS50089"/>
    </source>
</evidence>
<name>A0A8H6NC62_9PEZI</name>
<evidence type="ECO:0000313" key="4">
    <source>
        <dbReference type="Proteomes" id="UP000639643"/>
    </source>
</evidence>
<dbReference type="SMART" id="SM00184">
    <property type="entry name" value="RING"/>
    <property type="match status" value="1"/>
</dbReference>
<proteinExistence type="predicted"/>
<evidence type="ECO:0000256" key="1">
    <source>
        <dbReference type="PROSITE-ProRule" id="PRU00175"/>
    </source>
</evidence>
<sequence>MMAVTQSLSTLNQMFPSAWEREGIEAHQKLGAWLAGTPNGQPNQDGERRNCECGEDIDKRYFFTVCHHMSCEDRARQSGKCCNRIQSMVLCYPHKREECSICEEDNEVLIFSCGHTMCRHCWSRLSINDQGINQLCPHCSVDISFGPIANQAAIAARKSSENRIDIMCQ</sequence>
<comment type="caution">
    <text evidence="3">The sequence shown here is derived from an EMBL/GenBank/DDBJ whole genome shotgun (WGS) entry which is preliminary data.</text>
</comment>
<dbReference type="InterPro" id="IPR001841">
    <property type="entry name" value="Znf_RING"/>
</dbReference>
<dbReference type="OrthoDB" id="4788989at2759"/>
<dbReference type="AlphaFoldDB" id="A0A8H6NC62"/>